<dbReference type="OrthoDB" id="439943at2759"/>
<evidence type="ECO:0000256" key="4">
    <source>
        <dbReference type="SAM" id="Phobius"/>
    </source>
</evidence>
<dbReference type="GO" id="GO:0005794">
    <property type="term" value="C:Golgi apparatus"/>
    <property type="evidence" value="ECO:0007669"/>
    <property type="project" value="TreeGrafter"/>
</dbReference>
<evidence type="ECO:0000256" key="2">
    <source>
        <dbReference type="ARBA" id="ARBA00022676"/>
    </source>
</evidence>
<keyword evidence="4" id="KW-0472">Membrane</keyword>
<dbReference type="GO" id="GO:0006487">
    <property type="term" value="P:protein N-linked glycosylation"/>
    <property type="evidence" value="ECO:0007669"/>
    <property type="project" value="TreeGrafter"/>
</dbReference>
<dbReference type="EMBL" id="VXIS01000150">
    <property type="protein sequence ID" value="KAA8900755.1"/>
    <property type="molecule type" value="Genomic_DNA"/>
</dbReference>
<keyword evidence="2 5" id="KW-0328">Glycosyltransferase</keyword>
<comment type="caution">
    <text evidence="5">The sequence shown here is derived from an EMBL/GenBank/DDBJ whole genome shotgun (WGS) entry which is preliminary data.</text>
</comment>
<dbReference type="FunCoup" id="A0A5J5EQR2">
    <property type="interactions" value="41"/>
</dbReference>
<protein>
    <submittedName>
        <fullName evidence="5">Glycolipid 2-alpha-mannosyltransferase-domain-containing protein</fullName>
    </submittedName>
</protein>
<evidence type="ECO:0000313" key="5">
    <source>
        <dbReference type="EMBL" id="KAA8900755.1"/>
    </source>
</evidence>
<sequence>MVLLQSHGVVRLIFALLLLSSFLLIIYNFRSISSRLPDLDDVVSGGHTKFRRPKTGGSLKGIDPLLEPEKGPSGKLYGPGEVNRTSATILSLVRNDELEGMLQSMRDLEATWNHKFNYPWTFINDEPFSKEFIERTSKEAKYTSYGWCSFFPGAGGGGEVIPKEDWEVPSWINEDLIQESSDLLTENKVQYATMRSYHQMCRWNSGKFYHHPALKDIRWYWRVEPKVHFFCDIDYDVFRYMEDNDKLYGFVINIYDSPDSIETLWPQTLEFLAEHPEYLHPNNAMDWLSDSKNRPEHNHKANGYSTCHFWSNFEIGDMNFWRSKPYEDYFEHLDRAGGFFYERWGDAPVHSIGLGLFADKDKIHWFRDIGYQHIPYFNCPSSPKCKQRCQAGRFTDGTGLDEEDCRANWFEMAHMD</sequence>
<dbReference type="GO" id="GO:0016020">
    <property type="term" value="C:membrane"/>
    <property type="evidence" value="ECO:0007669"/>
    <property type="project" value="InterPro"/>
</dbReference>
<keyword evidence="4" id="KW-0812">Transmembrane</keyword>
<dbReference type="InterPro" id="IPR002685">
    <property type="entry name" value="Glyco_trans_15"/>
</dbReference>
<proteinExistence type="inferred from homology"/>
<comment type="similarity">
    <text evidence="1">Belongs to the glycosyltransferase 15 family.</text>
</comment>
<keyword evidence="3 5" id="KW-0808">Transferase</keyword>
<dbReference type="PANTHER" id="PTHR31121:SF7">
    <property type="entry name" value="MANNOSYLTRANSFERASE KTR4-RELATED"/>
    <property type="match status" value="1"/>
</dbReference>
<dbReference type="GO" id="GO:0006493">
    <property type="term" value="P:protein O-linked glycosylation"/>
    <property type="evidence" value="ECO:0007669"/>
    <property type="project" value="TreeGrafter"/>
</dbReference>
<keyword evidence="6" id="KW-1185">Reference proteome</keyword>
<dbReference type="GO" id="GO:0000032">
    <property type="term" value="P:cell wall mannoprotein biosynthetic process"/>
    <property type="evidence" value="ECO:0007669"/>
    <property type="project" value="TreeGrafter"/>
</dbReference>
<feature type="transmembrane region" description="Helical" evidence="4">
    <location>
        <begin position="12"/>
        <end position="29"/>
    </location>
</feature>
<dbReference type="PANTHER" id="PTHR31121">
    <property type="entry name" value="ALPHA-1,2 MANNOSYLTRANSFERASE KTR1"/>
    <property type="match status" value="1"/>
</dbReference>
<dbReference type="FunFam" id="3.90.550.10:FF:000051">
    <property type="entry name" value="Alpha-1,2-mannosyltransferase (Ktr4)"/>
    <property type="match status" value="1"/>
</dbReference>
<evidence type="ECO:0000256" key="1">
    <source>
        <dbReference type="ARBA" id="ARBA00007677"/>
    </source>
</evidence>
<dbReference type="AlphaFoldDB" id="A0A5J5EQR2"/>
<name>A0A5J5EQR2_9PEZI</name>
<reference evidence="5 6" key="1">
    <citation type="submission" date="2019-09" db="EMBL/GenBank/DDBJ databases">
        <title>Draft genome of the ectomycorrhizal ascomycete Sphaerosporella brunnea.</title>
        <authorList>
            <consortium name="DOE Joint Genome Institute"/>
            <person name="Benucci G.M."/>
            <person name="Marozzi G."/>
            <person name="Antonielli L."/>
            <person name="Sanchez S."/>
            <person name="Marco P."/>
            <person name="Wang X."/>
            <person name="Falini L.B."/>
            <person name="Barry K."/>
            <person name="Haridas S."/>
            <person name="Lipzen A."/>
            <person name="Labutti K."/>
            <person name="Grigoriev I.V."/>
            <person name="Murat C."/>
            <person name="Martin F."/>
            <person name="Albertini E."/>
            <person name="Donnini D."/>
            <person name="Bonito G."/>
        </authorList>
    </citation>
    <scope>NUCLEOTIDE SEQUENCE [LARGE SCALE GENOMIC DNA]</scope>
    <source>
        <strain evidence="5 6">Sb_GMNB300</strain>
    </source>
</reference>
<dbReference type="SUPFAM" id="SSF53448">
    <property type="entry name" value="Nucleotide-diphospho-sugar transferases"/>
    <property type="match status" value="1"/>
</dbReference>
<dbReference type="Pfam" id="PF01793">
    <property type="entry name" value="Glyco_transf_15"/>
    <property type="match status" value="1"/>
</dbReference>
<organism evidence="5 6">
    <name type="scientific">Sphaerosporella brunnea</name>
    <dbReference type="NCBI Taxonomy" id="1250544"/>
    <lineage>
        <taxon>Eukaryota</taxon>
        <taxon>Fungi</taxon>
        <taxon>Dikarya</taxon>
        <taxon>Ascomycota</taxon>
        <taxon>Pezizomycotina</taxon>
        <taxon>Pezizomycetes</taxon>
        <taxon>Pezizales</taxon>
        <taxon>Pyronemataceae</taxon>
        <taxon>Sphaerosporella</taxon>
    </lineage>
</organism>
<dbReference type="InParanoid" id="A0A5J5EQR2"/>
<keyword evidence="4" id="KW-1133">Transmembrane helix</keyword>
<evidence type="ECO:0000313" key="6">
    <source>
        <dbReference type="Proteomes" id="UP000326924"/>
    </source>
</evidence>
<dbReference type="InterPro" id="IPR029044">
    <property type="entry name" value="Nucleotide-diphossugar_trans"/>
</dbReference>
<evidence type="ECO:0000256" key="3">
    <source>
        <dbReference type="ARBA" id="ARBA00022679"/>
    </source>
</evidence>
<dbReference type="Gene3D" id="3.90.550.10">
    <property type="entry name" value="Spore Coat Polysaccharide Biosynthesis Protein SpsA, Chain A"/>
    <property type="match status" value="1"/>
</dbReference>
<dbReference type="GO" id="GO:0000026">
    <property type="term" value="F:alpha-1,2-mannosyltransferase activity"/>
    <property type="evidence" value="ECO:0007669"/>
    <property type="project" value="TreeGrafter"/>
</dbReference>
<gene>
    <name evidence="5" type="ORF">FN846DRAFT_892032</name>
</gene>
<accession>A0A5J5EQR2</accession>
<dbReference type="Proteomes" id="UP000326924">
    <property type="component" value="Unassembled WGS sequence"/>
</dbReference>